<dbReference type="SMART" id="SM00032">
    <property type="entry name" value="CCP"/>
    <property type="match status" value="3"/>
</dbReference>
<proteinExistence type="predicted"/>
<organism evidence="15 16">
    <name type="scientific">Ranitomeya imitator</name>
    <name type="common">mimic poison frog</name>
    <dbReference type="NCBI Taxonomy" id="111125"/>
    <lineage>
        <taxon>Eukaryota</taxon>
        <taxon>Metazoa</taxon>
        <taxon>Chordata</taxon>
        <taxon>Craniata</taxon>
        <taxon>Vertebrata</taxon>
        <taxon>Euteleostomi</taxon>
        <taxon>Amphibia</taxon>
        <taxon>Batrachia</taxon>
        <taxon>Anura</taxon>
        <taxon>Neobatrachia</taxon>
        <taxon>Hyloidea</taxon>
        <taxon>Dendrobatidae</taxon>
        <taxon>Dendrobatinae</taxon>
        <taxon>Ranitomeya</taxon>
    </lineage>
</organism>
<dbReference type="PANTHER" id="PTHR19325:SF502">
    <property type="entry name" value="BETA-2-GLYCOPROTEIN 1"/>
    <property type="match status" value="1"/>
</dbReference>
<dbReference type="Pfam" id="PF09014">
    <property type="entry name" value="Sushi_2"/>
    <property type="match status" value="1"/>
</dbReference>
<evidence type="ECO:0000256" key="8">
    <source>
        <dbReference type="ARBA" id="ARBA00022737"/>
    </source>
</evidence>
<comment type="caution">
    <text evidence="13">Lacks conserved residue(s) required for the propagation of feature annotation.</text>
</comment>
<feature type="domain" description="Sushi" evidence="14">
    <location>
        <begin position="5"/>
        <end position="66"/>
    </location>
</feature>
<dbReference type="PANTHER" id="PTHR19325">
    <property type="entry name" value="COMPLEMENT COMPONENT-RELATED SUSHI DOMAIN-CONTAINING"/>
    <property type="match status" value="1"/>
</dbReference>
<evidence type="ECO:0000256" key="6">
    <source>
        <dbReference type="ARBA" id="ARBA00022674"/>
    </source>
</evidence>
<name>A0ABN9M5L1_9NEOB</name>
<feature type="disulfide bond" evidence="13">
    <location>
        <begin position="97"/>
        <end position="124"/>
    </location>
</feature>
<keyword evidence="9 13" id="KW-1015">Disulfide bond</keyword>
<evidence type="ECO:0000259" key="14">
    <source>
        <dbReference type="PROSITE" id="PS50923"/>
    </source>
</evidence>
<protein>
    <recommendedName>
        <fullName evidence="3">Beta-2-glycoprotein 1</fullName>
    </recommendedName>
    <alternativeName>
        <fullName evidence="11">Apolipoprotein H</fullName>
    </alternativeName>
    <alternativeName>
        <fullName evidence="12">Beta-2-glycoprotein I</fullName>
    </alternativeName>
</protein>
<dbReference type="SUPFAM" id="SSF57535">
    <property type="entry name" value="Complement control module/SCR domain"/>
    <property type="match status" value="4"/>
</dbReference>
<evidence type="ECO:0000256" key="3">
    <source>
        <dbReference type="ARBA" id="ARBA00020104"/>
    </source>
</evidence>
<feature type="domain" description="Sushi" evidence="14">
    <location>
        <begin position="127"/>
        <end position="186"/>
    </location>
</feature>
<evidence type="ECO:0000256" key="2">
    <source>
        <dbReference type="ARBA" id="ARBA00004613"/>
    </source>
</evidence>
<evidence type="ECO:0000256" key="12">
    <source>
        <dbReference type="ARBA" id="ARBA00033414"/>
    </source>
</evidence>
<dbReference type="CDD" id="cd00033">
    <property type="entry name" value="CCP"/>
    <property type="match status" value="3"/>
</dbReference>
<evidence type="ECO:0000256" key="13">
    <source>
        <dbReference type="PROSITE-ProRule" id="PRU00302"/>
    </source>
</evidence>
<keyword evidence="4" id="KW-0964">Secreted</keyword>
<accession>A0ABN9M5L1</accession>
<sequence>MKARSSCPWPVSLENANVSLKQETWNFGDQMLVHCHPGFKMADGQEMAQSRCQGDKKWSVTAPCDVVSTCADPPSIENGYFVKNGHLVEGAMVRYECDQGYTLEGPVFAKCLENKTWSSNVPTCKKVYCPPPPEIKEGILVAVKKAEYEVSEVIYYMCKRNFFMDGSHSVTCMADGQWSDGPACRARCKVPVQRSQVIYKGQKLWVTEIDEGLVHHSENVEFFCQNKTQACSYTASGQCFDGVLRPPPCYEEIAEVTSFLLARIVMTTRSNNPETLRSASYDQSCHKQ</sequence>
<reference evidence="15" key="1">
    <citation type="submission" date="2023-07" db="EMBL/GenBank/DDBJ databases">
        <authorList>
            <person name="Stuckert A."/>
        </authorList>
    </citation>
    <scope>NUCLEOTIDE SEQUENCE</scope>
</reference>
<evidence type="ECO:0000256" key="5">
    <source>
        <dbReference type="ARBA" id="ARBA00022659"/>
    </source>
</evidence>
<keyword evidence="16" id="KW-1185">Reference proteome</keyword>
<dbReference type="InterPro" id="IPR035976">
    <property type="entry name" value="Sushi/SCR/CCP_sf"/>
</dbReference>
<dbReference type="PROSITE" id="PS50923">
    <property type="entry name" value="SUSHI"/>
    <property type="match status" value="3"/>
</dbReference>
<dbReference type="Pfam" id="PF00084">
    <property type="entry name" value="Sushi"/>
    <property type="match status" value="3"/>
</dbReference>
<evidence type="ECO:0000256" key="9">
    <source>
        <dbReference type="ARBA" id="ARBA00023157"/>
    </source>
</evidence>
<evidence type="ECO:0000313" key="15">
    <source>
        <dbReference type="EMBL" id="CAJ0958886.1"/>
    </source>
</evidence>
<evidence type="ECO:0000256" key="11">
    <source>
        <dbReference type="ARBA" id="ARBA00029855"/>
    </source>
</evidence>
<keyword evidence="8" id="KW-0677">Repeat</keyword>
<dbReference type="EMBL" id="CAUEEQ010046416">
    <property type="protein sequence ID" value="CAJ0958886.1"/>
    <property type="molecule type" value="Genomic_DNA"/>
</dbReference>
<dbReference type="InterPro" id="IPR050350">
    <property type="entry name" value="Compl-Cell_Adhes-Reg"/>
</dbReference>
<evidence type="ECO:0000256" key="1">
    <source>
        <dbReference type="ARBA" id="ARBA00003651"/>
    </source>
</evidence>
<feature type="domain" description="Sushi" evidence="14">
    <location>
        <begin position="68"/>
        <end position="126"/>
    </location>
</feature>
<gene>
    <name evidence="15" type="ORF">RIMI_LOCUS16547760</name>
</gene>
<evidence type="ECO:0000256" key="7">
    <source>
        <dbReference type="ARBA" id="ARBA00022729"/>
    </source>
</evidence>
<comment type="subcellular location">
    <subcellularLocation>
        <location evidence="2">Secreted</location>
    </subcellularLocation>
</comment>
<evidence type="ECO:0000313" key="16">
    <source>
        <dbReference type="Proteomes" id="UP001176940"/>
    </source>
</evidence>
<dbReference type="Gene3D" id="2.10.70.10">
    <property type="entry name" value="Complement Module, domain 1"/>
    <property type="match status" value="4"/>
</dbReference>
<keyword evidence="5 13" id="KW-0768">Sushi</keyword>
<feature type="disulfide bond" evidence="13">
    <location>
        <begin position="129"/>
        <end position="172"/>
    </location>
</feature>
<keyword evidence="10" id="KW-0325">Glycoprotein</keyword>
<evidence type="ECO:0000256" key="4">
    <source>
        <dbReference type="ARBA" id="ARBA00022525"/>
    </source>
</evidence>
<dbReference type="InterPro" id="IPR000436">
    <property type="entry name" value="Sushi_SCR_CCP_dom"/>
</dbReference>
<keyword evidence="7" id="KW-0732">Signal</keyword>
<dbReference type="InterPro" id="IPR015104">
    <property type="entry name" value="Sushi_2"/>
</dbReference>
<dbReference type="Proteomes" id="UP001176940">
    <property type="component" value="Unassembled WGS sequence"/>
</dbReference>
<evidence type="ECO:0000256" key="10">
    <source>
        <dbReference type="ARBA" id="ARBA00023180"/>
    </source>
</evidence>
<comment type="caution">
    <text evidence="15">The sequence shown here is derived from an EMBL/GenBank/DDBJ whole genome shotgun (WGS) entry which is preliminary data.</text>
</comment>
<comment type="function">
    <text evidence="1">Binds to various kinds of negatively charged substances such as heparin, phospholipids, and dextran sulfate. May prevent activation of the intrinsic blood coagulation cascade by binding to phospholipids on the surface of damaged cells.</text>
</comment>
<keyword evidence="6" id="KW-0358">Heparin-binding</keyword>